<evidence type="ECO:0000256" key="9">
    <source>
        <dbReference type="SAM" id="MobiDB-lite"/>
    </source>
</evidence>
<feature type="coiled-coil region" evidence="8">
    <location>
        <begin position="781"/>
        <end position="822"/>
    </location>
</feature>
<dbReference type="OrthoDB" id="10071111at2759"/>
<dbReference type="STRING" id="103827.A0A0N5CZM6"/>
<reference evidence="11 12" key="2">
    <citation type="submission" date="2018-11" db="EMBL/GenBank/DDBJ databases">
        <authorList>
            <consortium name="Pathogen Informatics"/>
        </authorList>
    </citation>
    <scope>NUCLEOTIDE SEQUENCE [LARGE SCALE GENOMIC DNA]</scope>
</reference>
<dbReference type="GO" id="GO:0006935">
    <property type="term" value="P:chemotaxis"/>
    <property type="evidence" value="ECO:0007669"/>
    <property type="project" value="TreeGrafter"/>
</dbReference>
<evidence type="ECO:0000313" key="13">
    <source>
        <dbReference type="WBParaSite" id="TCLT_0000595401-mRNA-1"/>
    </source>
</evidence>
<keyword evidence="7" id="KW-0539">Nucleus</keyword>
<feature type="compositionally biased region" description="Low complexity" evidence="9">
    <location>
        <begin position="914"/>
        <end position="929"/>
    </location>
</feature>
<feature type="transmembrane region" description="Helical" evidence="10">
    <location>
        <begin position="106"/>
        <end position="128"/>
    </location>
</feature>
<dbReference type="GO" id="GO:0008017">
    <property type="term" value="F:microtubule binding"/>
    <property type="evidence" value="ECO:0007669"/>
    <property type="project" value="TreeGrafter"/>
</dbReference>
<evidence type="ECO:0000256" key="2">
    <source>
        <dbReference type="ARBA" id="ARBA00004269"/>
    </source>
</evidence>
<gene>
    <name evidence="11" type="ORF">TCLT_LOCUS5943</name>
</gene>
<dbReference type="WBParaSite" id="TCLT_0000595401-mRNA-1">
    <property type="protein sequence ID" value="TCLT_0000595401-mRNA-1"/>
    <property type="gene ID" value="TCLT_0000595401"/>
</dbReference>
<dbReference type="PANTHER" id="PTHR13289">
    <property type="entry name" value="PROTEIN PHOSPHATASE 1-BINDING PROTEIN BIFOCAL"/>
    <property type="match status" value="1"/>
</dbReference>
<sequence>MMKRTGRTFDLPKIRRNMKGRGRISETMCCGHFSGVAYVKLVLLWLGCIALDLLIGFRFELLYPVWLLMRRCYESFRFHGLISTLHYSTYSVFFVCATVTTDLICFIFLPFQLLFFLASTYVWILLVWQTADRGIGSTQFLLWFTLIAFEYNWRYRGDSPLQILKGSSLASTLNFLTGGLLANSLGLQDVSIGGEIVESDLSKDCSTSARFSNSASGILDSLGVALMTAFTHSSSLSSDFCRPFAAHCIGYPVVTLGFGLKTYIKLWRVKRRRLEVSRANEVYCKLLTEALPMLYDDPKLYARSSDTITHDQIEYEADVSLSGTQNLAICGSSSPLTQTHRKNSRAGMVSKQNSKHSGTCSKKNTVSGGSAPARKGKVVQGSNCDDDSSSSVSLLVTSRMYLWRIVWEVIYGIVLHIFGIIFESPSLVVDDRVSLSSNEVGSDDEVIELEETSSQPDDTSPYSNRLSSRQRPTTSSKKSKMLIPSSRSFSQAKGGRSRGRHLQNHTDCVLSPLTSSSALTSTSLGANCAFNNNLLNLAAGSVQQDRHMYSSTSNTALQSSGSAGNEVVENSVPSGMSASANNGKTSEHYISETLETMRSELRAARSQETELRSIIQQYVIEERQLKGELQQLKLKQEQSDNKLASLMKAREQDKSAIQQLEKKLIDAQTKRNEVEKELNAERRKAKEEHDAARLAAAQFVKNFECGEMCKARRADMEKDLRIVRRELKIKEELINSHEEELRQLRYFKENNDIKELHATLRAIREKNIHLEKSLSAENRLKQELFRALSEARGQMAEFQQQLRLKDADLRSKQAELMNLRERIGGETDNAAKLCSVGDNRPSLSVKSPRCVSSGSSMSPSIVTDINSVMKSSVTAEQQIFNTVFRPYTFNTQTSEEEHSLFDNPIARSPPAPSCPVSRPSSSRLSSVSSDSFHFAGNRFSLKSGNTDPSRP</sequence>
<organism evidence="13">
    <name type="scientific">Thelazia callipaeda</name>
    <name type="common">Oriental eyeworm</name>
    <name type="synonym">Parasitic nematode</name>
    <dbReference type="NCBI Taxonomy" id="103827"/>
    <lineage>
        <taxon>Eukaryota</taxon>
        <taxon>Metazoa</taxon>
        <taxon>Ecdysozoa</taxon>
        <taxon>Nematoda</taxon>
        <taxon>Chromadorea</taxon>
        <taxon>Rhabditida</taxon>
        <taxon>Spirurina</taxon>
        <taxon>Spiruromorpha</taxon>
        <taxon>Thelazioidea</taxon>
        <taxon>Thelaziidae</taxon>
        <taxon>Thelazia</taxon>
    </lineage>
</organism>
<feature type="region of interest" description="Disordered" evidence="9">
    <location>
        <begin position="895"/>
        <end position="929"/>
    </location>
</feature>
<keyword evidence="8" id="KW-0175">Coiled coil</keyword>
<feature type="transmembrane region" description="Helical" evidence="10">
    <location>
        <begin position="42"/>
        <end position="66"/>
    </location>
</feature>
<dbReference type="GO" id="GO:0030867">
    <property type="term" value="C:rough endoplasmic reticulum membrane"/>
    <property type="evidence" value="ECO:0007669"/>
    <property type="project" value="UniProtKB-SubCell"/>
</dbReference>
<dbReference type="EMBL" id="UYYF01004375">
    <property type="protein sequence ID" value="VDN03247.1"/>
    <property type="molecule type" value="Genomic_DNA"/>
</dbReference>
<evidence type="ECO:0000256" key="1">
    <source>
        <dbReference type="ARBA" id="ARBA00004232"/>
    </source>
</evidence>
<feature type="compositionally biased region" description="Polar residues" evidence="9">
    <location>
        <begin position="350"/>
        <end position="368"/>
    </location>
</feature>
<feature type="coiled-coil region" evidence="8">
    <location>
        <begin position="615"/>
        <end position="740"/>
    </location>
</feature>
<evidence type="ECO:0000256" key="7">
    <source>
        <dbReference type="ARBA" id="ARBA00023242"/>
    </source>
</evidence>
<evidence type="ECO:0000256" key="4">
    <source>
        <dbReference type="ARBA" id="ARBA00022824"/>
    </source>
</evidence>
<evidence type="ECO:0000256" key="10">
    <source>
        <dbReference type="SAM" id="Phobius"/>
    </source>
</evidence>
<dbReference type="InterPro" id="IPR019130">
    <property type="entry name" value="Macoilin"/>
</dbReference>
<keyword evidence="4" id="KW-0256">Endoplasmic reticulum</keyword>
<keyword evidence="12" id="KW-1185">Reference proteome</keyword>
<keyword evidence="6 10" id="KW-0472">Membrane</keyword>
<keyword evidence="3 10" id="KW-0812">Transmembrane</keyword>
<dbReference type="AlphaFoldDB" id="A0A0N5CZM6"/>
<dbReference type="GO" id="GO:0031965">
    <property type="term" value="C:nuclear membrane"/>
    <property type="evidence" value="ECO:0007669"/>
    <property type="project" value="UniProtKB-SubCell"/>
</dbReference>
<keyword evidence="5 10" id="KW-1133">Transmembrane helix</keyword>
<evidence type="ECO:0000256" key="8">
    <source>
        <dbReference type="SAM" id="Coils"/>
    </source>
</evidence>
<name>A0A0N5CZM6_THECL</name>
<feature type="region of interest" description="Disordered" evidence="9">
    <location>
        <begin position="444"/>
        <end position="502"/>
    </location>
</feature>
<evidence type="ECO:0000256" key="6">
    <source>
        <dbReference type="ARBA" id="ARBA00023136"/>
    </source>
</evidence>
<dbReference type="OMA" id="KQRTACE"/>
<comment type="subcellular location">
    <subcellularLocation>
        <location evidence="1">Nucleus membrane</location>
        <topology evidence="1">Multi-pass membrane protein</topology>
    </subcellularLocation>
    <subcellularLocation>
        <location evidence="2">Rough endoplasmic reticulum membrane</location>
        <topology evidence="2">Multi-pass membrane protein</topology>
    </subcellularLocation>
</comment>
<evidence type="ECO:0000256" key="3">
    <source>
        <dbReference type="ARBA" id="ARBA00022692"/>
    </source>
</evidence>
<evidence type="ECO:0000313" key="12">
    <source>
        <dbReference type="Proteomes" id="UP000276776"/>
    </source>
</evidence>
<feature type="compositionally biased region" description="Polar residues" evidence="9">
    <location>
        <begin position="452"/>
        <end position="476"/>
    </location>
</feature>
<dbReference type="Proteomes" id="UP000276776">
    <property type="component" value="Unassembled WGS sequence"/>
</dbReference>
<reference evidence="13" key="1">
    <citation type="submission" date="2017-02" db="UniProtKB">
        <authorList>
            <consortium name="WormBaseParasite"/>
        </authorList>
    </citation>
    <scope>IDENTIFICATION</scope>
</reference>
<dbReference type="PANTHER" id="PTHR13289:SF6">
    <property type="entry name" value="MACOILIN"/>
    <property type="match status" value="1"/>
</dbReference>
<feature type="transmembrane region" description="Helical" evidence="10">
    <location>
        <begin position="78"/>
        <end position="100"/>
    </location>
</feature>
<dbReference type="Pfam" id="PF09726">
    <property type="entry name" value="Macoilin"/>
    <property type="match status" value="3"/>
</dbReference>
<feature type="region of interest" description="Disordered" evidence="9">
    <location>
        <begin position="334"/>
        <end position="390"/>
    </location>
</feature>
<evidence type="ECO:0000256" key="5">
    <source>
        <dbReference type="ARBA" id="ARBA00022989"/>
    </source>
</evidence>
<evidence type="ECO:0000313" key="11">
    <source>
        <dbReference type="EMBL" id="VDN03247.1"/>
    </source>
</evidence>
<accession>A0A0N5CZM6</accession>
<protein>
    <submittedName>
        <fullName evidence="13">Macoilin</fullName>
    </submittedName>
</protein>
<proteinExistence type="predicted"/>
<dbReference type="GO" id="GO:0023041">
    <property type="term" value="P:neuronal signal transduction"/>
    <property type="evidence" value="ECO:0007669"/>
    <property type="project" value="InterPro"/>
</dbReference>